<reference evidence="2" key="1">
    <citation type="submission" date="2012-03" db="EMBL/GenBank/DDBJ databases">
        <title>Functional metagenomics reveals considerable lignocellulase gene clusters in the gut microbiome of a wood-feeding higher termite.</title>
        <authorList>
            <person name="Liu N."/>
        </authorList>
    </citation>
    <scope>NUCLEOTIDE SEQUENCE</scope>
</reference>
<dbReference type="InterPro" id="IPR040582">
    <property type="entry name" value="OB_MalK-like"/>
</dbReference>
<dbReference type="PANTHER" id="PTHR43875">
    <property type="entry name" value="MALTODEXTRIN IMPORT ATP-BINDING PROTEIN MSMX"/>
    <property type="match status" value="1"/>
</dbReference>
<dbReference type="Pfam" id="PF17912">
    <property type="entry name" value="OB_MalK"/>
    <property type="match status" value="1"/>
</dbReference>
<dbReference type="InterPro" id="IPR047641">
    <property type="entry name" value="ABC_transpr_MalK/UgpC-like"/>
</dbReference>
<keyword evidence="2" id="KW-0378">Hydrolase</keyword>
<organism evidence="2">
    <name type="scientific">uncultured bacterium contig00064</name>
    <dbReference type="NCBI Taxonomy" id="1181547"/>
    <lineage>
        <taxon>Bacteria</taxon>
        <taxon>environmental samples</taxon>
    </lineage>
</organism>
<dbReference type="Gene3D" id="3.40.50.300">
    <property type="entry name" value="P-loop containing nucleotide triphosphate hydrolases"/>
    <property type="match status" value="1"/>
</dbReference>
<dbReference type="PROSITE" id="PS50893">
    <property type="entry name" value="ABC_TRANSPORTER_2"/>
    <property type="match status" value="1"/>
</dbReference>
<dbReference type="GO" id="GO:0055052">
    <property type="term" value="C:ATP-binding cassette (ABC) transporter complex, substrate-binding subunit-containing"/>
    <property type="evidence" value="ECO:0007669"/>
    <property type="project" value="TreeGrafter"/>
</dbReference>
<keyword evidence="2" id="KW-0067">ATP-binding</keyword>
<feature type="domain" description="ABC transporter" evidence="1">
    <location>
        <begin position="5"/>
        <end position="139"/>
    </location>
</feature>
<evidence type="ECO:0000259" key="1">
    <source>
        <dbReference type="PROSITE" id="PS50893"/>
    </source>
</evidence>
<dbReference type="Gene3D" id="2.40.50.140">
    <property type="entry name" value="Nucleic acid-binding proteins"/>
    <property type="match status" value="1"/>
</dbReference>
<dbReference type="PANTHER" id="PTHR43875:SF1">
    <property type="entry name" value="OSMOPROTECTIVE COMPOUNDS UPTAKE ATP-BINDING PROTEIN GGTA"/>
    <property type="match status" value="1"/>
</dbReference>
<dbReference type="InterPro" id="IPR003439">
    <property type="entry name" value="ABC_transporter-like_ATP-bd"/>
</dbReference>
<keyword evidence="2" id="KW-0547">Nucleotide-binding</keyword>
<dbReference type="Pfam" id="PF00005">
    <property type="entry name" value="ABC_tran"/>
    <property type="match status" value="1"/>
</dbReference>
<accession>A0A806KIK6</accession>
<protein>
    <submittedName>
        <fullName evidence="2">Maltose/maltodextrin transport ATP-binding protein malK</fullName>
        <ecNumber evidence="2">3.6.3.19</ecNumber>
    </submittedName>
</protein>
<dbReference type="InterPro" id="IPR012340">
    <property type="entry name" value="NA-bd_OB-fold"/>
</dbReference>
<dbReference type="PROSITE" id="PS00211">
    <property type="entry name" value="ABC_TRANSPORTER_1"/>
    <property type="match status" value="1"/>
</dbReference>
<dbReference type="AlphaFoldDB" id="A0A806KIK6"/>
<sequence length="273" mass="30458">MAFGLRIKKVPKAEIEKRVNEAARILDIEKFLDRKPKALSGGQRQRVAVGRAIVRNPKVFLFDEPLSNLDAKLRVQMRAELSDLHLRLNATMIYVTHDQVEAMTMANKIVVMKDGKVQQIGSPLFLYNHPINKFVAGFIGSPPMNFLTVRVSDEGSSVMLDEGSFKIKADPSHNEYLKKYAGKEVFFGIRPEDLTYVASGSSANSMTVKVTVVEPLGADIHLWLTTETQPLVARTEPSHTFKVGDTAVFVPKMDKARFFDKETELAIIPSPDA</sequence>
<dbReference type="Gene3D" id="2.40.50.100">
    <property type="match status" value="1"/>
</dbReference>
<dbReference type="GO" id="GO:0016887">
    <property type="term" value="F:ATP hydrolysis activity"/>
    <property type="evidence" value="ECO:0007669"/>
    <property type="project" value="InterPro"/>
</dbReference>
<dbReference type="InterPro" id="IPR017871">
    <property type="entry name" value="ABC_transporter-like_CS"/>
</dbReference>
<evidence type="ECO:0000313" key="2">
    <source>
        <dbReference type="EMBL" id="AGS52690.1"/>
    </source>
</evidence>
<proteinExistence type="predicted"/>
<name>A0A806KIK6_9BACT</name>
<dbReference type="EMBL" id="JQ844205">
    <property type="protein sequence ID" value="AGS52690.1"/>
    <property type="molecule type" value="Genomic_DNA"/>
</dbReference>
<dbReference type="GO" id="GO:0005524">
    <property type="term" value="F:ATP binding"/>
    <property type="evidence" value="ECO:0007669"/>
    <property type="project" value="UniProtKB-KW"/>
</dbReference>
<dbReference type="InterPro" id="IPR027417">
    <property type="entry name" value="P-loop_NTPase"/>
</dbReference>
<dbReference type="EC" id="3.6.3.19" evidence="2"/>
<dbReference type="SUPFAM" id="SSF52540">
    <property type="entry name" value="P-loop containing nucleoside triphosphate hydrolases"/>
    <property type="match status" value="1"/>
</dbReference>
<dbReference type="InterPro" id="IPR008995">
    <property type="entry name" value="Mo/tungstate-bd_C_term_dom"/>
</dbReference>
<dbReference type="SUPFAM" id="SSF50331">
    <property type="entry name" value="MOP-like"/>
    <property type="match status" value="1"/>
</dbReference>